<evidence type="ECO:0000313" key="3">
    <source>
        <dbReference type="Proteomes" id="UP000183038"/>
    </source>
</evidence>
<proteinExistence type="predicted"/>
<gene>
    <name evidence="2" type="ORF">SAMN05192540_1564</name>
</gene>
<accession>A0A1H4M907</accession>
<sequence>MQEQNQDISPLFLKGFNQGYYMQSSNPKLADKMLEADHAENEYWFGFEDGSMEYKLEKDPTLQRHDYSKDQDFDMER</sequence>
<feature type="region of interest" description="Disordered" evidence="1">
    <location>
        <begin position="58"/>
        <end position="77"/>
    </location>
</feature>
<reference evidence="2 3" key="1">
    <citation type="submission" date="2016-10" db="EMBL/GenBank/DDBJ databases">
        <authorList>
            <person name="de Groot N.N."/>
        </authorList>
    </citation>
    <scope>NUCLEOTIDE SEQUENCE [LARGE SCALE GENOMIC DNA]</scope>
    <source>
        <strain evidence="2 3">MAR_2009_71</strain>
    </source>
</reference>
<dbReference type="AlphaFoldDB" id="A0A1H4M907"/>
<dbReference type="Proteomes" id="UP000183038">
    <property type="component" value="Unassembled WGS sequence"/>
</dbReference>
<organism evidence="2 3">
    <name type="scientific">Maribacter dokdonensis</name>
    <dbReference type="NCBI Taxonomy" id="320912"/>
    <lineage>
        <taxon>Bacteria</taxon>
        <taxon>Pseudomonadati</taxon>
        <taxon>Bacteroidota</taxon>
        <taxon>Flavobacteriia</taxon>
        <taxon>Flavobacteriales</taxon>
        <taxon>Flavobacteriaceae</taxon>
        <taxon>Maribacter</taxon>
    </lineage>
</organism>
<protein>
    <submittedName>
        <fullName evidence="2">Uncharacterized protein</fullName>
    </submittedName>
</protein>
<dbReference type="EMBL" id="FNTB01000001">
    <property type="protein sequence ID" value="SEB79519.1"/>
    <property type="molecule type" value="Genomic_DNA"/>
</dbReference>
<name>A0A1H4M907_9FLAO</name>
<evidence type="ECO:0000256" key="1">
    <source>
        <dbReference type="SAM" id="MobiDB-lite"/>
    </source>
</evidence>
<evidence type="ECO:0000313" key="2">
    <source>
        <dbReference type="EMBL" id="SEB79519.1"/>
    </source>
</evidence>